<gene>
    <name evidence="3" type="primary">LOC34618284</name>
</gene>
<keyword evidence="2" id="KW-1185">Reference proteome</keyword>
<dbReference type="RefSeq" id="XP_022590219.2">
    <property type="nucleotide sequence ID" value="XM_022731619.2"/>
</dbReference>
<evidence type="ECO:0000313" key="3">
    <source>
        <dbReference type="RefSeq" id="XP_022590219.2"/>
    </source>
</evidence>
<dbReference type="GeneID" id="34618284"/>
<dbReference type="AlphaFoldDB" id="A0A6P5WDE7"/>
<reference evidence="3" key="1">
    <citation type="submission" date="2025-08" db="UniProtKB">
        <authorList>
            <consortium name="RefSeq"/>
        </authorList>
    </citation>
    <scope>IDENTIFICATION</scope>
</reference>
<name>A0A6P5WDE7_9EIME</name>
<evidence type="ECO:0000256" key="1">
    <source>
        <dbReference type="SAM" id="MobiDB-lite"/>
    </source>
</evidence>
<dbReference type="Proteomes" id="UP000515125">
    <property type="component" value="Unplaced"/>
</dbReference>
<feature type="region of interest" description="Disordered" evidence="1">
    <location>
        <begin position="154"/>
        <end position="210"/>
    </location>
</feature>
<accession>A0A6P5WDE7</accession>
<evidence type="ECO:0000313" key="2">
    <source>
        <dbReference type="Proteomes" id="UP000515125"/>
    </source>
</evidence>
<protein>
    <submittedName>
        <fullName evidence="3">Uncharacterized protein LOC34618284</fullName>
    </submittedName>
</protein>
<proteinExistence type="predicted"/>
<organism evidence="2 3">
    <name type="scientific">Cyclospora cayetanensis</name>
    <dbReference type="NCBI Taxonomy" id="88456"/>
    <lineage>
        <taxon>Eukaryota</taxon>
        <taxon>Sar</taxon>
        <taxon>Alveolata</taxon>
        <taxon>Apicomplexa</taxon>
        <taxon>Conoidasida</taxon>
        <taxon>Coccidia</taxon>
        <taxon>Eucoccidiorida</taxon>
        <taxon>Eimeriorina</taxon>
        <taxon>Eimeriidae</taxon>
        <taxon>Cyclospora</taxon>
    </lineage>
</organism>
<sequence>MLRVENTDLKDLKLCAKLIPRDALREPPMPVTVLRPAVSQSMCPSESSLSSAAKGDFRMAAAAGSPPWLRVEKLVALGDLRAPRTLGDPGSTAVVEVVIGVGAAVGATADPREQAAFGGWSATALRFGPDTPPASEGGGGPCAGLASAIQAKDADLNRVKSMKKTIPPTPLPPESNPRPSLTRTVGRRAGPGGPLQMPPFGGVLGAPLDP</sequence>
<feature type="compositionally biased region" description="Pro residues" evidence="1">
    <location>
        <begin position="167"/>
        <end position="176"/>
    </location>
</feature>